<comment type="caution">
    <text evidence="2">The sequence shown here is derived from an EMBL/GenBank/DDBJ whole genome shotgun (WGS) entry which is preliminary data.</text>
</comment>
<feature type="compositionally biased region" description="Low complexity" evidence="1">
    <location>
        <begin position="111"/>
        <end position="125"/>
    </location>
</feature>
<dbReference type="Proteomes" id="UP000789508">
    <property type="component" value="Unassembled WGS sequence"/>
</dbReference>
<evidence type="ECO:0000256" key="1">
    <source>
        <dbReference type="SAM" id="MobiDB-lite"/>
    </source>
</evidence>
<dbReference type="EMBL" id="CAJVPS010007178">
    <property type="protein sequence ID" value="CAG8632549.1"/>
    <property type="molecule type" value="Genomic_DNA"/>
</dbReference>
<feature type="region of interest" description="Disordered" evidence="1">
    <location>
        <begin position="631"/>
        <end position="653"/>
    </location>
</feature>
<evidence type="ECO:0000313" key="2">
    <source>
        <dbReference type="EMBL" id="CAG8632549.1"/>
    </source>
</evidence>
<dbReference type="SUPFAM" id="SSF50630">
    <property type="entry name" value="Acid proteases"/>
    <property type="match status" value="1"/>
</dbReference>
<dbReference type="Gene3D" id="2.40.70.10">
    <property type="entry name" value="Acid Proteases"/>
    <property type="match status" value="1"/>
</dbReference>
<dbReference type="AlphaFoldDB" id="A0A9N9DEV0"/>
<sequence>MVNPDIGRIARWVRQSIGTILDLNMTRICCGRQDLNFTVALMNSLKGIGVEKDKSMEEENANVAYQETDRFNLDPYNETYENSDTFADDMNQDNNCPQAPLLIDPNDDDQQPPIGQNNQPNQNDPMTFLDHQIGNLVLQMQNNPAPQINISAINLPAQNQDVEKAFEANQVQDNRKILIVIPYLKGTVANWWVTARTIRPAIDRWNDPHHGGQSFHPHFIAQFQTPSLKIRWSSLPDTAKAQIFINGLRPELSTAVASFMPNTLSAAYERAKAFENSFKQNPFFYNPYLMAFPQSAAMISSNPPAVNSSNMEEVLVKFTKTLNMTGHYAHNCTNPLPHNNLGAVTTESNATPLGQNNRPQNNLPPINNNDAPVRAHGNEAQTFLNLHFDENEPLFLPADESEKPAHSTRSKRRRVEDSTLQDLLEEERTSDLEEIRDSDKEPKRKVAVAAKPKKEINMAPVRKRKVEDNPPQIFALIPQCLIISNIRDKPANITFRQLLQVVFSFHSDLAKSLCKTKTPKKRTRTFINLQPTPKSTALYCDAMVQDKVIPLIVDSGSSGSVVSSHLFSELGEILDFLYLVRGVVVPINVVVTDAPSYQAIVGNDWLSKINANIDYNTFKMTFKWKDQEIINDDKESDDSESEDETESEYEEEELKDRLFGFSEDESITFRYYRDNMFGPEENDDSDDSLVASWYNIHSENLGASDAWWNIDSDDNYKLPGADIFSDFDDDELEPQHEFFFDQMEEPSRSWTSEVCGMTITIS</sequence>
<feature type="region of interest" description="Disordered" evidence="1">
    <location>
        <begin position="85"/>
        <end position="125"/>
    </location>
</feature>
<feature type="region of interest" description="Disordered" evidence="1">
    <location>
        <begin position="346"/>
        <end position="374"/>
    </location>
</feature>
<organism evidence="2 3">
    <name type="scientific">Ambispora leptoticha</name>
    <dbReference type="NCBI Taxonomy" id="144679"/>
    <lineage>
        <taxon>Eukaryota</taxon>
        <taxon>Fungi</taxon>
        <taxon>Fungi incertae sedis</taxon>
        <taxon>Mucoromycota</taxon>
        <taxon>Glomeromycotina</taxon>
        <taxon>Glomeromycetes</taxon>
        <taxon>Archaeosporales</taxon>
        <taxon>Ambisporaceae</taxon>
        <taxon>Ambispora</taxon>
    </lineage>
</organism>
<reference evidence="2" key="1">
    <citation type="submission" date="2021-06" db="EMBL/GenBank/DDBJ databases">
        <authorList>
            <person name="Kallberg Y."/>
            <person name="Tangrot J."/>
            <person name="Rosling A."/>
        </authorList>
    </citation>
    <scope>NUCLEOTIDE SEQUENCE</scope>
    <source>
        <strain evidence="2">FL130A</strain>
    </source>
</reference>
<accession>A0A9N9DEV0</accession>
<evidence type="ECO:0000313" key="3">
    <source>
        <dbReference type="Proteomes" id="UP000789508"/>
    </source>
</evidence>
<feature type="region of interest" description="Disordered" evidence="1">
    <location>
        <begin position="395"/>
        <end position="418"/>
    </location>
</feature>
<protein>
    <submittedName>
        <fullName evidence="2">10075_t:CDS:1</fullName>
    </submittedName>
</protein>
<feature type="compositionally biased region" description="Acidic residues" evidence="1">
    <location>
        <begin position="634"/>
        <end position="653"/>
    </location>
</feature>
<gene>
    <name evidence="2" type="ORF">ALEPTO_LOCUS9416</name>
</gene>
<keyword evidence="3" id="KW-1185">Reference proteome</keyword>
<name>A0A9N9DEV0_9GLOM</name>
<feature type="compositionally biased region" description="Polar residues" evidence="1">
    <location>
        <begin position="346"/>
        <end position="370"/>
    </location>
</feature>
<proteinExistence type="predicted"/>
<dbReference type="OrthoDB" id="2443065at2759"/>
<dbReference type="InterPro" id="IPR021109">
    <property type="entry name" value="Peptidase_aspartic_dom_sf"/>
</dbReference>